<accession>A0A8H6KCR6</accession>
<keyword evidence="3" id="KW-1185">Reference proteome</keyword>
<comment type="caution">
    <text evidence="2">The sequence shown here is derived from an EMBL/GenBank/DDBJ whole genome shotgun (WGS) entry which is preliminary data.</text>
</comment>
<organism evidence="2 3">
    <name type="scientific">Colletotrichum plurivorum</name>
    <dbReference type="NCBI Taxonomy" id="2175906"/>
    <lineage>
        <taxon>Eukaryota</taxon>
        <taxon>Fungi</taxon>
        <taxon>Dikarya</taxon>
        <taxon>Ascomycota</taxon>
        <taxon>Pezizomycotina</taxon>
        <taxon>Sordariomycetes</taxon>
        <taxon>Hypocreomycetidae</taxon>
        <taxon>Glomerellales</taxon>
        <taxon>Glomerellaceae</taxon>
        <taxon>Colletotrichum</taxon>
        <taxon>Colletotrichum orchidearum species complex</taxon>
    </lineage>
</organism>
<proteinExistence type="predicted"/>
<name>A0A8H6KCR6_9PEZI</name>
<evidence type="ECO:0000313" key="2">
    <source>
        <dbReference type="EMBL" id="KAF6829042.1"/>
    </source>
</evidence>
<gene>
    <name evidence="2" type="ORF">CPLU01_08161</name>
</gene>
<reference evidence="2" key="1">
    <citation type="journal article" date="2020" name="Phytopathology">
        <title>Genome Sequence Resources of Colletotrichum truncatum, C. plurivorum, C. musicola, and C. sojae: Four Species Pathogenic to Soybean (Glycine max).</title>
        <authorList>
            <person name="Rogerio F."/>
            <person name="Boufleur T.R."/>
            <person name="Ciampi-Guillardi M."/>
            <person name="Sukno S.A."/>
            <person name="Thon M.R."/>
            <person name="Massola Junior N.S."/>
            <person name="Baroncelli R."/>
        </authorList>
    </citation>
    <scope>NUCLEOTIDE SEQUENCE</scope>
    <source>
        <strain evidence="2">LFN00145</strain>
    </source>
</reference>
<dbReference type="AlphaFoldDB" id="A0A8H6KCR6"/>
<dbReference type="EMBL" id="WIGO01000113">
    <property type="protein sequence ID" value="KAF6829042.1"/>
    <property type="molecule type" value="Genomic_DNA"/>
</dbReference>
<dbReference type="Proteomes" id="UP000654918">
    <property type="component" value="Unassembled WGS sequence"/>
</dbReference>
<evidence type="ECO:0000256" key="1">
    <source>
        <dbReference type="SAM" id="MobiDB-lite"/>
    </source>
</evidence>
<protein>
    <submittedName>
        <fullName evidence="2">Uncharacterized protein</fullName>
    </submittedName>
</protein>
<feature type="compositionally biased region" description="Low complexity" evidence="1">
    <location>
        <begin position="176"/>
        <end position="189"/>
    </location>
</feature>
<feature type="region of interest" description="Disordered" evidence="1">
    <location>
        <begin position="67"/>
        <end position="87"/>
    </location>
</feature>
<feature type="region of interest" description="Disordered" evidence="1">
    <location>
        <begin position="170"/>
        <end position="233"/>
    </location>
</feature>
<evidence type="ECO:0000313" key="3">
    <source>
        <dbReference type="Proteomes" id="UP000654918"/>
    </source>
</evidence>
<sequence length="233" mass="25560">MLRLNLPAPCPGLKKLAVTCITINLLKFASSLVALPIKEAIIRTYTKGLRDKPIPQHRRCCLSLGVEQEPHRTAPTSPSRPLDEDGGWRAEEVDSVSLPVAERIERATHEALMGWASWLLQKGPRTASRCIFIFPVPTSTKPQATDDTQDEKQDYSLSTARLPRCIVQTQAAKQRSSSSSQLGKLSSDISGDKAPLLGVRDAERFQTRVQIPRRHPWPCASSAPGPSPSLIPA</sequence>